<reference evidence="2 3" key="1">
    <citation type="submission" date="2016-10" db="EMBL/GenBank/DDBJ databases">
        <title>Genome sequence of the basidiomycete white-rot fungus Trametes pubescens.</title>
        <authorList>
            <person name="Makela M.R."/>
            <person name="Granchi Z."/>
            <person name="Peng M."/>
            <person name="De Vries R.P."/>
            <person name="Grigoriev I."/>
            <person name="Riley R."/>
            <person name="Hilden K."/>
        </authorList>
    </citation>
    <scope>NUCLEOTIDE SEQUENCE [LARGE SCALE GENOMIC DNA]</scope>
    <source>
        <strain evidence="2 3">FBCC735</strain>
    </source>
</reference>
<dbReference type="OrthoDB" id="2757870at2759"/>
<organism evidence="2 3">
    <name type="scientific">Trametes pubescens</name>
    <name type="common">White-rot fungus</name>
    <dbReference type="NCBI Taxonomy" id="154538"/>
    <lineage>
        <taxon>Eukaryota</taxon>
        <taxon>Fungi</taxon>
        <taxon>Dikarya</taxon>
        <taxon>Basidiomycota</taxon>
        <taxon>Agaricomycotina</taxon>
        <taxon>Agaricomycetes</taxon>
        <taxon>Polyporales</taxon>
        <taxon>Polyporaceae</taxon>
        <taxon>Trametes</taxon>
    </lineage>
</organism>
<comment type="caution">
    <text evidence="2">The sequence shown here is derived from an EMBL/GenBank/DDBJ whole genome shotgun (WGS) entry which is preliminary data.</text>
</comment>
<protein>
    <submittedName>
        <fullName evidence="2">Uncharacterized protein</fullName>
    </submittedName>
</protein>
<feature type="region of interest" description="Disordered" evidence="1">
    <location>
        <begin position="144"/>
        <end position="188"/>
    </location>
</feature>
<feature type="region of interest" description="Disordered" evidence="1">
    <location>
        <begin position="316"/>
        <end position="390"/>
    </location>
</feature>
<feature type="compositionally biased region" description="Basic and acidic residues" evidence="1">
    <location>
        <begin position="177"/>
        <end position="188"/>
    </location>
</feature>
<accession>A0A1M2VWM0</accession>
<evidence type="ECO:0000313" key="3">
    <source>
        <dbReference type="Proteomes" id="UP000184267"/>
    </source>
</evidence>
<dbReference type="Proteomes" id="UP000184267">
    <property type="component" value="Unassembled WGS sequence"/>
</dbReference>
<proteinExistence type="predicted"/>
<feature type="compositionally biased region" description="Pro residues" evidence="1">
    <location>
        <begin position="147"/>
        <end position="159"/>
    </location>
</feature>
<feature type="region of interest" description="Disordered" evidence="1">
    <location>
        <begin position="1"/>
        <end position="128"/>
    </location>
</feature>
<evidence type="ECO:0000313" key="2">
    <source>
        <dbReference type="EMBL" id="OJT12009.1"/>
    </source>
</evidence>
<feature type="compositionally biased region" description="Low complexity" evidence="1">
    <location>
        <begin position="82"/>
        <end position="93"/>
    </location>
</feature>
<dbReference type="AlphaFoldDB" id="A0A1M2VWM0"/>
<gene>
    <name evidence="2" type="ORF">TRAPUB_11451</name>
</gene>
<sequence length="504" mass="53820">MLMREEEEEPEHDVPVTVVTHQPQDLPPRARSSHGGHPSSKPCTPKPVRPSRPGAVAPTRCSPPLMNICDSGPATPHNPVQSSSPSRTTLLPSDIPPRARTPPGGNPPGSQHGSPQPLRPTRPSADGADVDICASTVSIDVPTHVLPLPPRVRTPPGPPTTVSQPCTPQPGRPVRPSGDEAARDTDKRSFDDQLAEACLAMVTTLSILKVKRGLIECEAALKAGDGLFASADEDNKPVVGVPEAPEQTKGFGNKSGPAKGRAKMAPSPVKLEDSSIASGQAQVATTVQKVKRAVKPKTGKKAKAVDGVSVKLEQIATSATKKPRKKGPTKGAAVSGENVNNPTAATRAGKKKKAGGRRAGAAATGQGDASAPAQVHVSLSRTSSLQRRESYKDIRHPPRTCSYVPDHLQALGTVLWDAEGFECMELSALPWLAGTAQHAHGGNEVRIREWDEAETPLVQGRVQADKRYQMIFVPDVPEHIFMDEEDVRLRLHEVVPWCRYINRF</sequence>
<feature type="region of interest" description="Disordered" evidence="1">
    <location>
        <begin position="240"/>
        <end position="266"/>
    </location>
</feature>
<evidence type="ECO:0000256" key="1">
    <source>
        <dbReference type="SAM" id="MobiDB-lite"/>
    </source>
</evidence>
<keyword evidence="3" id="KW-1185">Reference proteome</keyword>
<feature type="compositionally biased region" description="Acidic residues" evidence="1">
    <location>
        <begin position="1"/>
        <end position="11"/>
    </location>
</feature>
<name>A0A1M2VWM0_TRAPU</name>
<dbReference type="EMBL" id="MNAD01000539">
    <property type="protein sequence ID" value="OJT12009.1"/>
    <property type="molecule type" value="Genomic_DNA"/>
</dbReference>